<proteinExistence type="predicted"/>
<name>A0A2W4JMK6_9PSEU</name>
<sequence>MISDGHYREGDVKAEDLEVLATVAKLNQDIGAIVLALLDDRRADGSLSPERLRELAGICDSMSALLDNRADELDEQRVVIGPFDPHKLPAGVVSPVFPPAQHPTRPGGADRAPSSSDSGHGRDGIRLIETAGDRPPER</sequence>
<evidence type="ECO:0000313" key="2">
    <source>
        <dbReference type="EMBL" id="PZN00335.1"/>
    </source>
</evidence>
<comment type="caution">
    <text evidence="2">The sequence shown here is derived from an EMBL/GenBank/DDBJ whole genome shotgun (WGS) entry which is preliminary data.</text>
</comment>
<organism evidence="2">
    <name type="scientific">Thermocrispum agreste</name>
    <dbReference type="NCBI Taxonomy" id="37925"/>
    <lineage>
        <taxon>Bacteria</taxon>
        <taxon>Bacillati</taxon>
        <taxon>Actinomycetota</taxon>
        <taxon>Actinomycetes</taxon>
        <taxon>Pseudonocardiales</taxon>
        <taxon>Pseudonocardiaceae</taxon>
        <taxon>Thermocrispum</taxon>
    </lineage>
</organism>
<evidence type="ECO:0000256" key="1">
    <source>
        <dbReference type="SAM" id="MobiDB-lite"/>
    </source>
</evidence>
<feature type="region of interest" description="Disordered" evidence="1">
    <location>
        <begin position="91"/>
        <end position="138"/>
    </location>
</feature>
<dbReference type="STRING" id="1111738.GCA_000427905_00232"/>
<protein>
    <submittedName>
        <fullName evidence="2">Uncharacterized protein</fullName>
    </submittedName>
</protein>
<dbReference type="EMBL" id="QGUI01000093">
    <property type="protein sequence ID" value="PZN00335.1"/>
    <property type="molecule type" value="Genomic_DNA"/>
</dbReference>
<dbReference type="AlphaFoldDB" id="A0A2W4JMK6"/>
<feature type="compositionally biased region" description="Basic and acidic residues" evidence="1">
    <location>
        <begin position="119"/>
        <end position="138"/>
    </location>
</feature>
<accession>A0A2W4JMK6</accession>
<reference evidence="2" key="1">
    <citation type="submission" date="2018-05" db="EMBL/GenBank/DDBJ databases">
        <authorList>
            <person name="Lanie J.A."/>
            <person name="Ng W.-L."/>
            <person name="Kazmierczak K.M."/>
            <person name="Andrzejewski T.M."/>
            <person name="Davidsen T.M."/>
            <person name="Wayne K.J."/>
            <person name="Tettelin H."/>
            <person name="Glass J.I."/>
            <person name="Rusch D."/>
            <person name="Podicherti R."/>
            <person name="Tsui H.-C.T."/>
            <person name="Winkler M.E."/>
        </authorList>
    </citation>
    <scope>NUCLEOTIDE SEQUENCE</scope>
    <source>
        <strain evidence="2">ZC4RG45</strain>
    </source>
</reference>
<gene>
    <name evidence="2" type="ORF">DIU77_03915</name>
</gene>